<evidence type="ECO:0000256" key="2">
    <source>
        <dbReference type="ARBA" id="ARBA00022475"/>
    </source>
</evidence>
<comment type="subcellular location">
    <subcellularLocation>
        <location evidence="1">Cell inner membrane</location>
    </subcellularLocation>
</comment>
<keyword evidence="2" id="KW-1003">Cell membrane</keyword>
<organism evidence="7 8">
    <name type="scientific">Brooklawnia cerclae</name>
    <dbReference type="NCBI Taxonomy" id="349934"/>
    <lineage>
        <taxon>Bacteria</taxon>
        <taxon>Bacillati</taxon>
        <taxon>Actinomycetota</taxon>
        <taxon>Actinomycetes</taxon>
        <taxon>Propionibacteriales</taxon>
        <taxon>Propionibacteriaceae</taxon>
        <taxon>Brooklawnia</taxon>
    </lineage>
</organism>
<dbReference type="Pfam" id="PF03279">
    <property type="entry name" value="Lip_A_acyltrans"/>
    <property type="match status" value="1"/>
</dbReference>
<name>A0ABX0SEP8_9ACTN</name>
<dbReference type="PANTHER" id="PTHR30606">
    <property type="entry name" value="LIPID A BIOSYNTHESIS LAUROYL ACYLTRANSFERASE"/>
    <property type="match status" value="1"/>
</dbReference>
<evidence type="ECO:0000256" key="5">
    <source>
        <dbReference type="ARBA" id="ARBA00023136"/>
    </source>
</evidence>
<keyword evidence="3" id="KW-0997">Cell inner membrane</keyword>
<evidence type="ECO:0000256" key="3">
    <source>
        <dbReference type="ARBA" id="ARBA00022519"/>
    </source>
</evidence>
<evidence type="ECO:0000313" key="8">
    <source>
        <dbReference type="Proteomes" id="UP000749311"/>
    </source>
</evidence>
<keyword evidence="4 7" id="KW-0808">Transferase</keyword>
<sequence length="289" mass="31700">MSQHAARAKLRALQIAAHIPPVIWHPVGWVVCVVVAVTRPRPLRQWELNATIATGRAPGFSGRLAAQWSWLRNTVGSLQLGTWSERRIVGAVTIDEQRFDELRELAAGRGLVLALPHMGSWDHAGAFACLSGLPVTSVAEKLPAGQFEYFSRMRARLGMNIHPFDQRGVVGLLADDVRNGRAICLVADRDFGKRGIAVTWPTPQGGRELTLPAGPMLVAQQTGAALVPASCRFEGRRMDVRIGETIDVAPGRQGLHDAAQRLAEEFARAVSDKPTDWHMMQRFFPGERA</sequence>
<dbReference type="CDD" id="cd07984">
    <property type="entry name" value="LPLAT_LABLAT-like"/>
    <property type="match status" value="1"/>
</dbReference>
<dbReference type="RefSeq" id="WP_167166104.1">
    <property type="nucleotide sequence ID" value="NZ_BAAAOO010000015.1"/>
</dbReference>
<reference evidence="7 8" key="1">
    <citation type="submission" date="2020-02" db="EMBL/GenBank/DDBJ databases">
        <title>Sequencing the genomes of 1000 actinobacteria strains.</title>
        <authorList>
            <person name="Klenk H.-P."/>
        </authorList>
    </citation>
    <scope>NUCLEOTIDE SEQUENCE [LARGE SCALE GENOMIC DNA]</scope>
    <source>
        <strain evidence="7 8">DSM 19609</strain>
    </source>
</reference>
<keyword evidence="6 7" id="KW-0012">Acyltransferase</keyword>
<dbReference type="GO" id="GO:0008913">
    <property type="term" value="F:Kdo2-lipid IVA acyltransferase activity"/>
    <property type="evidence" value="ECO:0007669"/>
    <property type="project" value="UniProtKB-EC"/>
</dbReference>
<dbReference type="Proteomes" id="UP000749311">
    <property type="component" value="Unassembled WGS sequence"/>
</dbReference>
<dbReference type="EC" id="2.3.1.241" evidence="7"/>
<dbReference type="InterPro" id="IPR004960">
    <property type="entry name" value="LipA_acyltrans"/>
</dbReference>
<accession>A0ABX0SEP8</accession>
<dbReference type="PANTHER" id="PTHR30606:SF10">
    <property type="entry name" value="PHOSPHATIDYLINOSITOL MANNOSIDE ACYLTRANSFERASE"/>
    <property type="match status" value="1"/>
</dbReference>
<evidence type="ECO:0000313" key="7">
    <source>
        <dbReference type="EMBL" id="NIH56855.1"/>
    </source>
</evidence>
<keyword evidence="5" id="KW-0472">Membrane</keyword>
<comment type="caution">
    <text evidence="7">The sequence shown here is derived from an EMBL/GenBank/DDBJ whole genome shotgun (WGS) entry which is preliminary data.</text>
</comment>
<evidence type="ECO:0000256" key="6">
    <source>
        <dbReference type="ARBA" id="ARBA00023315"/>
    </source>
</evidence>
<protein>
    <submittedName>
        <fullName evidence="7">KDO2-lipid IV(A) lauroyltransferase</fullName>
        <ecNumber evidence="7">2.3.1.241</ecNumber>
    </submittedName>
</protein>
<gene>
    <name evidence="7" type="ORF">FB473_001500</name>
</gene>
<keyword evidence="8" id="KW-1185">Reference proteome</keyword>
<proteinExistence type="predicted"/>
<evidence type="ECO:0000256" key="1">
    <source>
        <dbReference type="ARBA" id="ARBA00004533"/>
    </source>
</evidence>
<dbReference type="EMBL" id="JAAMOZ010000001">
    <property type="protein sequence ID" value="NIH56855.1"/>
    <property type="molecule type" value="Genomic_DNA"/>
</dbReference>
<evidence type="ECO:0000256" key="4">
    <source>
        <dbReference type="ARBA" id="ARBA00022679"/>
    </source>
</evidence>